<dbReference type="PATRIC" id="fig|1365257.3.peg.1046"/>
<accession>A0A162B9Y2</accession>
<organism evidence="2 3">
    <name type="scientific">Pseudoalteromonas luteoviolacea S4060-1</name>
    <dbReference type="NCBI Taxonomy" id="1365257"/>
    <lineage>
        <taxon>Bacteria</taxon>
        <taxon>Pseudomonadati</taxon>
        <taxon>Pseudomonadota</taxon>
        <taxon>Gammaproteobacteria</taxon>
        <taxon>Alteromonadales</taxon>
        <taxon>Pseudoalteromonadaceae</taxon>
        <taxon>Pseudoalteromonas</taxon>
    </lineage>
</organism>
<keyword evidence="1" id="KW-0732">Signal</keyword>
<dbReference type="Proteomes" id="UP000076661">
    <property type="component" value="Unassembled WGS sequence"/>
</dbReference>
<evidence type="ECO:0000313" key="2">
    <source>
        <dbReference type="EMBL" id="KZN68879.1"/>
    </source>
</evidence>
<feature type="signal peptide" evidence="1">
    <location>
        <begin position="1"/>
        <end position="21"/>
    </location>
</feature>
<reference evidence="2 3" key="1">
    <citation type="submission" date="2013-07" db="EMBL/GenBank/DDBJ databases">
        <title>Comparative Genomic and Metabolomic Analysis of Twelve Strains of Pseudoalteromonas luteoviolacea.</title>
        <authorList>
            <person name="Vynne N.G."/>
            <person name="Mansson M."/>
            <person name="Gram L."/>
        </authorList>
    </citation>
    <scope>NUCLEOTIDE SEQUENCE [LARGE SCALE GENOMIC DNA]</scope>
    <source>
        <strain evidence="2 3">S4060-1</strain>
    </source>
</reference>
<comment type="caution">
    <text evidence="2">The sequence shown here is derived from an EMBL/GenBank/DDBJ whole genome shotgun (WGS) entry which is preliminary data.</text>
</comment>
<gene>
    <name evidence="2" type="ORF">N478_13220</name>
</gene>
<dbReference type="AlphaFoldDB" id="A0A162B9Y2"/>
<feature type="chain" id="PRO_5007831759" evidence="1">
    <location>
        <begin position="22"/>
        <end position="122"/>
    </location>
</feature>
<dbReference type="EMBL" id="AUXX01000007">
    <property type="protein sequence ID" value="KZN68879.1"/>
    <property type="molecule type" value="Genomic_DNA"/>
</dbReference>
<evidence type="ECO:0000256" key="1">
    <source>
        <dbReference type="SAM" id="SignalP"/>
    </source>
</evidence>
<protein>
    <submittedName>
        <fullName evidence="2">Uncharacterized protein</fullName>
    </submittedName>
</protein>
<dbReference type="RefSeq" id="WP_063380253.1">
    <property type="nucleotide sequence ID" value="NZ_AUXX01000007.1"/>
</dbReference>
<name>A0A162B9Y2_9GAMM</name>
<proteinExistence type="predicted"/>
<sequence length="122" mass="14056">MKKLVAIAVMAASILSFNAVSKEVEPLSQVGEFGEIVFSLEDQFTTAGMSIPEYKKYFRYILRTDEVANITNKCRILTYVYHDIDYNTIIPVDFRIEAYSKTKLHKEYRGLRGRFASAQRLC</sequence>
<evidence type="ECO:0000313" key="3">
    <source>
        <dbReference type="Proteomes" id="UP000076661"/>
    </source>
</evidence>